<feature type="compositionally biased region" description="Low complexity" evidence="1">
    <location>
        <begin position="185"/>
        <end position="195"/>
    </location>
</feature>
<gene>
    <name evidence="3" type="ORF">KL86DPRO_11518</name>
</gene>
<keyword evidence="2" id="KW-0472">Membrane</keyword>
<dbReference type="AlphaFoldDB" id="A0A212JI27"/>
<evidence type="ECO:0000313" key="3">
    <source>
        <dbReference type="EMBL" id="SBV99119.1"/>
    </source>
</evidence>
<keyword evidence="2" id="KW-1133">Transmembrane helix</keyword>
<evidence type="ECO:0000256" key="2">
    <source>
        <dbReference type="SAM" id="Phobius"/>
    </source>
</evidence>
<reference evidence="3" key="1">
    <citation type="submission" date="2016-04" db="EMBL/GenBank/DDBJ databases">
        <authorList>
            <person name="Evans L.H."/>
            <person name="Alamgir A."/>
            <person name="Owens N."/>
            <person name="Weber N.D."/>
            <person name="Virtaneva K."/>
            <person name="Barbian K."/>
            <person name="Babar A."/>
            <person name="Rosenke K."/>
        </authorList>
    </citation>
    <scope>NUCLEOTIDE SEQUENCE</scope>
    <source>
        <strain evidence="3">86</strain>
    </source>
</reference>
<keyword evidence="2" id="KW-0812">Transmembrane</keyword>
<feature type="transmembrane region" description="Helical" evidence="2">
    <location>
        <begin position="12"/>
        <end position="32"/>
    </location>
</feature>
<accession>A0A212JI27</accession>
<evidence type="ECO:0000256" key="1">
    <source>
        <dbReference type="SAM" id="MobiDB-lite"/>
    </source>
</evidence>
<organism evidence="3">
    <name type="scientific">uncultured delta proteobacterium</name>
    <dbReference type="NCBI Taxonomy" id="34034"/>
    <lineage>
        <taxon>Bacteria</taxon>
        <taxon>Deltaproteobacteria</taxon>
        <taxon>environmental samples</taxon>
    </lineage>
</organism>
<protein>
    <submittedName>
        <fullName evidence="3">Uncharacterized protein</fullName>
    </submittedName>
</protein>
<feature type="compositionally biased region" description="Low complexity" evidence="1">
    <location>
        <begin position="144"/>
        <end position="159"/>
    </location>
</feature>
<feature type="compositionally biased region" description="Gly residues" evidence="1">
    <location>
        <begin position="196"/>
        <end position="205"/>
    </location>
</feature>
<name>A0A212JI27_9DELT</name>
<proteinExistence type="predicted"/>
<sequence length="264" mass="26498">MAVTALLGQLPWAWRIALGAAAVLVVGGAYGAGVKKGFDAGHTAAKALGDAAYAALERDHARQYAAAMAEYAARLRREAEKALDAGAALARAKEDHAAIQRSLQARITAATRGSVHRFSPEFVRLFNEAVGADAPAAGKPPPAAGTAAASGPGIAAGSGVRRGDGSGGTNNLNVFGEAAPERPRAPGARGAVRKGAAGGTGAGSGHGDEPDASATGPAVTATASVTERDVLAYIAYYGRRCRDIEAQLGALIHLVEGKVVNGTE</sequence>
<feature type="region of interest" description="Disordered" evidence="1">
    <location>
        <begin position="135"/>
        <end position="220"/>
    </location>
</feature>
<dbReference type="EMBL" id="FLUQ01000001">
    <property type="protein sequence ID" value="SBV99119.1"/>
    <property type="molecule type" value="Genomic_DNA"/>
</dbReference>